<evidence type="ECO:0000256" key="15">
    <source>
        <dbReference type="ARBA" id="ARBA00048109"/>
    </source>
</evidence>
<keyword evidence="11 16" id="KW-1133">Transmembrane helix</keyword>
<evidence type="ECO:0000313" key="17">
    <source>
        <dbReference type="EMBL" id="ORX65520.1"/>
    </source>
</evidence>
<organism evidence="17 18">
    <name type="scientific">Linderina pennispora</name>
    <dbReference type="NCBI Taxonomy" id="61395"/>
    <lineage>
        <taxon>Eukaryota</taxon>
        <taxon>Fungi</taxon>
        <taxon>Fungi incertae sedis</taxon>
        <taxon>Zoopagomycota</taxon>
        <taxon>Kickxellomycotina</taxon>
        <taxon>Kickxellomycetes</taxon>
        <taxon>Kickxellales</taxon>
        <taxon>Kickxellaceae</taxon>
        <taxon>Linderina</taxon>
    </lineage>
</organism>
<keyword evidence="7" id="KW-0808">Transferase</keyword>
<evidence type="ECO:0000313" key="18">
    <source>
        <dbReference type="Proteomes" id="UP000193922"/>
    </source>
</evidence>
<comment type="pathway">
    <text evidence="3">Lipid metabolism.</text>
</comment>
<dbReference type="Pfam" id="PF03982">
    <property type="entry name" value="DAGAT"/>
    <property type="match status" value="1"/>
</dbReference>
<dbReference type="GO" id="GO:0006071">
    <property type="term" value="P:glycerol metabolic process"/>
    <property type="evidence" value="ECO:0007669"/>
    <property type="project" value="UniProtKB-UniRule"/>
</dbReference>
<evidence type="ECO:0000256" key="3">
    <source>
        <dbReference type="ARBA" id="ARBA00005189"/>
    </source>
</evidence>
<comment type="caution">
    <text evidence="16">Lacks conserved residue(s) required for the propagation of feature annotation.</text>
</comment>
<evidence type="ECO:0000256" key="8">
    <source>
        <dbReference type="ARBA" id="ARBA00022692"/>
    </source>
</evidence>
<evidence type="ECO:0000256" key="4">
    <source>
        <dbReference type="ARBA" id="ARBA00005420"/>
    </source>
</evidence>
<gene>
    <name evidence="17" type="ORF">DL89DRAFT_100200</name>
</gene>
<evidence type="ECO:0000256" key="7">
    <source>
        <dbReference type="ARBA" id="ARBA00022679"/>
    </source>
</evidence>
<keyword evidence="13 16" id="KW-0472">Membrane</keyword>
<comment type="similarity">
    <text evidence="4 16">Belongs to the diacylglycerol acyltransferase family.</text>
</comment>
<keyword evidence="9" id="KW-0319">Glycerol metabolism</keyword>
<evidence type="ECO:0000256" key="11">
    <source>
        <dbReference type="ARBA" id="ARBA00022989"/>
    </source>
</evidence>
<dbReference type="STRING" id="61395.A0A1Y1VW63"/>
<evidence type="ECO:0000256" key="6">
    <source>
        <dbReference type="ARBA" id="ARBA00022516"/>
    </source>
</evidence>
<evidence type="ECO:0000256" key="13">
    <source>
        <dbReference type="ARBA" id="ARBA00023136"/>
    </source>
</evidence>
<comment type="pathway">
    <text evidence="2 16">Glycerolipid metabolism; triacylglycerol biosynthesis.</text>
</comment>
<comment type="catalytic activity">
    <reaction evidence="15 16">
        <text>an acyl-CoA + a 1,2-diacyl-sn-glycerol = a triacyl-sn-glycerol + CoA</text>
        <dbReference type="Rhea" id="RHEA:10868"/>
        <dbReference type="ChEBI" id="CHEBI:17815"/>
        <dbReference type="ChEBI" id="CHEBI:57287"/>
        <dbReference type="ChEBI" id="CHEBI:58342"/>
        <dbReference type="ChEBI" id="CHEBI:64615"/>
        <dbReference type="EC" id="2.3.1.20"/>
    </reaction>
</comment>
<keyword evidence="14 16" id="KW-0012">Acyltransferase</keyword>
<dbReference type="GeneID" id="63799625"/>
<name>A0A1Y1VW63_9FUNG</name>
<comment type="function">
    <text evidence="16">Catalyzes the terminal and only committed step in triacylglycerol synthesis by using diacylglycerol and fatty acyl CoA as substrates.</text>
</comment>
<dbReference type="GO" id="GO:0005789">
    <property type="term" value="C:endoplasmic reticulum membrane"/>
    <property type="evidence" value="ECO:0007669"/>
    <property type="project" value="UniProtKB-SubCell"/>
</dbReference>
<evidence type="ECO:0000256" key="12">
    <source>
        <dbReference type="ARBA" id="ARBA00023098"/>
    </source>
</evidence>
<keyword evidence="6 16" id="KW-0444">Lipid biosynthesis</keyword>
<protein>
    <recommendedName>
        <fullName evidence="5 16">Diacylglycerol O-acyltransferase</fullName>
        <ecNumber evidence="5 16">2.3.1.20</ecNumber>
    </recommendedName>
</protein>
<sequence>MVQRPSLPQLWASTGEPPVQHIGSTGAETETEPLVFDPEPEVLELSRQGGLAGIVQPVAATVFTALIFVLPVLFILAFVYLPLLRIPLALYVVFCYNDPAISNGVGRPALWVRRLGIWRHISAYFPVRVVLEQRLDPKQSYLLGIAPHGILAFGGQVAVGAQSSALYRALEGTTVHVAALRPALTLPVFRDYLLALGAIASSRAAIRECLARGKGHSVGIVVGGAKESLYTNPGHRKIVMRHRKGFVREAIMAGAPLVPVYVFGENDIFTQVMHPPLRRLQKWLQTKVKFALPVFYGRLGMVPRRSPLTVAIGTPIAVPKIEAPTADEIDRVHADFILQMGRLYSRFQPIYDPQGGDLVII</sequence>
<evidence type="ECO:0000256" key="1">
    <source>
        <dbReference type="ARBA" id="ARBA00004477"/>
    </source>
</evidence>
<evidence type="ECO:0000256" key="9">
    <source>
        <dbReference type="ARBA" id="ARBA00022798"/>
    </source>
</evidence>
<keyword evidence="10 16" id="KW-0256">Endoplasmic reticulum</keyword>
<dbReference type="InterPro" id="IPR007130">
    <property type="entry name" value="DAGAT"/>
</dbReference>
<dbReference type="GO" id="GO:0004144">
    <property type="term" value="F:diacylglycerol O-acyltransferase activity"/>
    <property type="evidence" value="ECO:0007669"/>
    <property type="project" value="UniProtKB-UniRule"/>
</dbReference>
<dbReference type="RefSeq" id="XP_040739686.1">
    <property type="nucleotide sequence ID" value="XM_040882977.1"/>
</dbReference>
<feature type="transmembrane region" description="Helical" evidence="16">
    <location>
        <begin position="58"/>
        <end position="81"/>
    </location>
</feature>
<accession>A0A1Y1VW63</accession>
<dbReference type="Proteomes" id="UP000193922">
    <property type="component" value="Unassembled WGS sequence"/>
</dbReference>
<dbReference type="EC" id="2.3.1.20" evidence="5 16"/>
<dbReference type="UniPathway" id="UPA00282"/>
<dbReference type="OrthoDB" id="264532at2759"/>
<evidence type="ECO:0000256" key="10">
    <source>
        <dbReference type="ARBA" id="ARBA00022824"/>
    </source>
</evidence>
<dbReference type="CDD" id="cd07987">
    <property type="entry name" value="LPLAT_MGAT-like"/>
    <property type="match status" value="1"/>
</dbReference>
<dbReference type="GO" id="GO:0019432">
    <property type="term" value="P:triglyceride biosynthetic process"/>
    <property type="evidence" value="ECO:0007669"/>
    <property type="project" value="UniProtKB-UniRule"/>
</dbReference>
<reference evidence="17 18" key="1">
    <citation type="submission" date="2016-07" db="EMBL/GenBank/DDBJ databases">
        <title>Pervasive Adenine N6-methylation of Active Genes in Fungi.</title>
        <authorList>
            <consortium name="DOE Joint Genome Institute"/>
            <person name="Mondo S.J."/>
            <person name="Dannebaum R.O."/>
            <person name="Kuo R.C."/>
            <person name="Labutti K."/>
            <person name="Haridas S."/>
            <person name="Kuo A."/>
            <person name="Salamov A."/>
            <person name="Ahrendt S.R."/>
            <person name="Lipzen A."/>
            <person name="Sullivan W."/>
            <person name="Andreopoulos W.B."/>
            <person name="Clum A."/>
            <person name="Lindquist E."/>
            <person name="Daum C."/>
            <person name="Ramamoorthy G.K."/>
            <person name="Gryganskyi A."/>
            <person name="Culley D."/>
            <person name="Magnuson J.K."/>
            <person name="James T.Y."/>
            <person name="O'Malley M.A."/>
            <person name="Stajich J.E."/>
            <person name="Spatafora J.W."/>
            <person name="Visel A."/>
            <person name="Grigoriev I.V."/>
        </authorList>
    </citation>
    <scope>NUCLEOTIDE SEQUENCE [LARGE SCALE GENOMIC DNA]</scope>
    <source>
        <strain evidence="17 18">ATCC 12442</strain>
    </source>
</reference>
<proteinExistence type="inferred from homology"/>
<comment type="subcellular location">
    <subcellularLocation>
        <location evidence="1 16">Endoplasmic reticulum membrane</location>
        <topology evidence="1 16">Multi-pass membrane protein</topology>
    </subcellularLocation>
</comment>
<evidence type="ECO:0000256" key="16">
    <source>
        <dbReference type="RuleBase" id="RU367023"/>
    </source>
</evidence>
<keyword evidence="12 16" id="KW-0443">Lipid metabolism</keyword>
<dbReference type="PANTHER" id="PTHR12317">
    <property type="entry name" value="DIACYLGLYCEROL O-ACYLTRANSFERASE"/>
    <property type="match status" value="1"/>
</dbReference>
<keyword evidence="18" id="KW-1185">Reference proteome</keyword>
<dbReference type="PANTHER" id="PTHR12317:SF0">
    <property type="entry name" value="ACYLTRANSFERASE"/>
    <property type="match status" value="1"/>
</dbReference>
<dbReference type="AlphaFoldDB" id="A0A1Y1VW63"/>
<comment type="caution">
    <text evidence="17">The sequence shown here is derived from an EMBL/GenBank/DDBJ whole genome shotgun (WGS) entry which is preliminary data.</text>
</comment>
<dbReference type="EMBL" id="MCFD01000027">
    <property type="protein sequence ID" value="ORX65520.1"/>
    <property type="molecule type" value="Genomic_DNA"/>
</dbReference>
<evidence type="ECO:0000256" key="14">
    <source>
        <dbReference type="ARBA" id="ARBA00023315"/>
    </source>
</evidence>
<evidence type="ECO:0000256" key="2">
    <source>
        <dbReference type="ARBA" id="ARBA00004771"/>
    </source>
</evidence>
<keyword evidence="8 16" id="KW-0812">Transmembrane</keyword>
<evidence type="ECO:0000256" key="5">
    <source>
        <dbReference type="ARBA" id="ARBA00013244"/>
    </source>
</evidence>